<feature type="transmembrane region" description="Helical" evidence="10">
    <location>
        <begin position="213"/>
        <end position="234"/>
    </location>
</feature>
<evidence type="ECO:0000256" key="3">
    <source>
        <dbReference type="ARBA" id="ARBA00022475"/>
    </source>
</evidence>
<dbReference type="PANTHER" id="PTHR10110">
    <property type="entry name" value="SODIUM/HYDROGEN EXCHANGER"/>
    <property type="match status" value="1"/>
</dbReference>
<evidence type="ECO:0000259" key="11">
    <source>
        <dbReference type="PROSITE" id="PS50042"/>
    </source>
</evidence>
<sequence>MPPDRPRRRPTLYLTDVATIVLAVASLLLVVSVVQPLAGRFALPTSVLLALVGTTIGAAASFVLNSPTITAFDAVARPFAAPPVTAAVFLDCFLPILLFQAAVTMDIRRLLEDAVPILLLAVLAVLVTTGLIGWSVSMVSGEALIPALLLGSIVATTDPAAVVAIFRDLGAPARLTRLVEGESLLNDAAAISIFTILVSLLKSGGAVAVGPAIGHFVLSFGGGILLGVAAGRLATSLLPLFHGDRAAEMTLTLALPYLVFIVGEDELHISGVVGVVAAGVTFGSTGLSRISPFNWAFLNELWEQLAFWAGSFIFILAAILVPTLLVDVGVRDLLLMVTALAAAMVARMVVLWGVLPPLTWLKWSAPVSTPYKLVITWGGLRGAVTVALALAVTEDPGLPETVKRFVAVLATGFVLFTLLVNGTTLRAVIRVLKLDQLSPRDEALRDSIVALSLVDLRDSLAATAVDYRMSEPAAAETLARYTRRIEAATRRRDDHAATLDAERPEMLERDRLAVALVALASHERRLVLDHHAQGTASRRVIERLLHGADVMADAARTDGRSGYVKAVKKIARYTIGFRFAHFLHRRLGIETPLARRLAERLEQLLVTRMLLDELVRFISQKLTRFADERLLQIVRDIVDNRHDRAQRMLGALQAQYPEYSVALERRILDQAALRQEQQAYRGLYEEGLIGQELYEDLSRRLRKRQAAVEVRPHLDLSLKPGELMRRIDMFRDLAPEQAERLGKLARPLIAVPGEKLVRKGDRGDSVYFISSGAVEVILPGSPVTLGRGDIFGEMALLTGEPRRADVVAATYSQLLVLHASDFRRFLGANPDIRAAVQRILDSRLTADAQRSGPVLRVS</sequence>
<dbReference type="GO" id="GO:0098719">
    <property type="term" value="P:sodium ion import across plasma membrane"/>
    <property type="evidence" value="ECO:0007669"/>
    <property type="project" value="TreeGrafter"/>
</dbReference>
<reference evidence="12" key="2">
    <citation type="submission" date="2020-09" db="EMBL/GenBank/DDBJ databases">
        <authorList>
            <person name="Sun Q."/>
            <person name="Zhou Y."/>
        </authorList>
    </citation>
    <scope>NUCLEOTIDE SEQUENCE</scope>
    <source>
        <strain evidence="12">CGMCC 1.15725</strain>
    </source>
</reference>
<evidence type="ECO:0000256" key="4">
    <source>
        <dbReference type="ARBA" id="ARBA00022692"/>
    </source>
</evidence>
<organism evidence="12 13">
    <name type="scientific">Aliidongia dinghuensis</name>
    <dbReference type="NCBI Taxonomy" id="1867774"/>
    <lineage>
        <taxon>Bacteria</taxon>
        <taxon>Pseudomonadati</taxon>
        <taxon>Pseudomonadota</taxon>
        <taxon>Alphaproteobacteria</taxon>
        <taxon>Rhodospirillales</taxon>
        <taxon>Dongiaceae</taxon>
        <taxon>Aliidongia</taxon>
    </lineage>
</organism>
<proteinExistence type="predicted"/>
<dbReference type="SMART" id="SM00100">
    <property type="entry name" value="cNMP"/>
    <property type="match status" value="1"/>
</dbReference>
<feature type="transmembrane region" description="Helical" evidence="10">
    <location>
        <begin position="115"/>
        <end position="137"/>
    </location>
</feature>
<keyword evidence="7" id="KW-0406">Ion transport</keyword>
<feature type="transmembrane region" description="Helical" evidence="10">
    <location>
        <begin position="374"/>
        <end position="393"/>
    </location>
</feature>
<dbReference type="GO" id="GO:0005886">
    <property type="term" value="C:plasma membrane"/>
    <property type="evidence" value="ECO:0007669"/>
    <property type="project" value="UniProtKB-SubCell"/>
</dbReference>
<dbReference type="GO" id="GO:0051453">
    <property type="term" value="P:regulation of intracellular pH"/>
    <property type="evidence" value="ECO:0007669"/>
    <property type="project" value="TreeGrafter"/>
</dbReference>
<keyword evidence="3" id="KW-1003">Cell membrane</keyword>
<evidence type="ECO:0000313" key="13">
    <source>
        <dbReference type="Proteomes" id="UP000646365"/>
    </source>
</evidence>
<evidence type="ECO:0000256" key="10">
    <source>
        <dbReference type="SAM" id="Phobius"/>
    </source>
</evidence>
<keyword evidence="4 10" id="KW-0812">Transmembrane</keyword>
<dbReference type="Gene3D" id="2.60.120.10">
    <property type="entry name" value="Jelly Rolls"/>
    <property type="match status" value="1"/>
</dbReference>
<keyword evidence="6" id="KW-0915">Sodium</keyword>
<protein>
    <submittedName>
        <fullName evidence="12">Sodium:proton antiporter</fullName>
    </submittedName>
</protein>
<dbReference type="EMBL" id="BMJQ01000007">
    <property type="protein sequence ID" value="GGF21356.1"/>
    <property type="molecule type" value="Genomic_DNA"/>
</dbReference>
<evidence type="ECO:0000256" key="6">
    <source>
        <dbReference type="ARBA" id="ARBA00023053"/>
    </source>
</evidence>
<dbReference type="AlphaFoldDB" id="A0A8J2YUX6"/>
<dbReference type="Gene3D" id="6.10.140.1330">
    <property type="match status" value="1"/>
</dbReference>
<keyword evidence="8 10" id="KW-0472">Membrane</keyword>
<dbReference type="InterPro" id="IPR006153">
    <property type="entry name" value="Cation/H_exchanger_TM"/>
</dbReference>
<dbReference type="GO" id="GO:0015386">
    <property type="term" value="F:potassium:proton antiporter activity"/>
    <property type="evidence" value="ECO:0007669"/>
    <property type="project" value="TreeGrafter"/>
</dbReference>
<feature type="transmembrane region" description="Helical" evidence="10">
    <location>
        <begin position="12"/>
        <end position="34"/>
    </location>
</feature>
<dbReference type="Pfam" id="PF00027">
    <property type="entry name" value="cNMP_binding"/>
    <property type="match status" value="1"/>
</dbReference>
<keyword evidence="13" id="KW-1185">Reference proteome</keyword>
<dbReference type="Pfam" id="PF00999">
    <property type="entry name" value="Na_H_Exchanger"/>
    <property type="match status" value="1"/>
</dbReference>
<evidence type="ECO:0000256" key="9">
    <source>
        <dbReference type="ARBA" id="ARBA00023201"/>
    </source>
</evidence>
<dbReference type="CDD" id="cd00038">
    <property type="entry name" value="CAP_ED"/>
    <property type="match status" value="1"/>
</dbReference>
<dbReference type="PROSITE" id="PS00888">
    <property type="entry name" value="CNMP_BINDING_1"/>
    <property type="match status" value="1"/>
</dbReference>
<feature type="transmembrane region" description="Helical" evidence="10">
    <location>
        <begin position="84"/>
        <end position="103"/>
    </location>
</feature>
<dbReference type="PRINTS" id="PR00103">
    <property type="entry name" value="CAMPKINASE"/>
</dbReference>
<feature type="transmembrane region" description="Helical" evidence="10">
    <location>
        <begin position="184"/>
        <end position="201"/>
    </location>
</feature>
<dbReference type="InterPro" id="IPR018422">
    <property type="entry name" value="Cation/H_exchanger_CPA1"/>
</dbReference>
<dbReference type="SUPFAM" id="SSF51206">
    <property type="entry name" value="cAMP-binding domain-like"/>
    <property type="match status" value="1"/>
</dbReference>
<dbReference type="InterPro" id="IPR014710">
    <property type="entry name" value="RmlC-like_jellyroll"/>
</dbReference>
<dbReference type="InterPro" id="IPR018488">
    <property type="entry name" value="cNMP-bd_CS"/>
</dbReference>
<reference evidence="12" key="1">
    <citation type="journal article" date="2014" name="Int. J. Syst. Evol. Microbiol.">
        <title>Complete genome sequence of Corynebacterium casei LMG S-19264T (=DSM 44701T), isolated from a smear-ripened cheese.</title>
        <authorList>
            <consortium name="US DOE Joint Genome Institute (JGI-PGF)"/>
            <person name="Walter F."/>
            <person name="Albersmeier A."/>
            <person name="Kalinowski J."/>
            <person name="Ruckert C."/>
        </authorList>
    </citation>
    <scope>NUCLEOTIDE SEQUENCE</scope>
    <source>
        <strain evidence="12">CGMCC 1.15725</strain>
    </source>
</reference>
<feature type="transmembrane region" description="Helical" evidence="10">
    <location>
        <begin position="305"/>
        <end position="326"/>
    </location>
</feature>
<keyword evidence="9" id="KW-0739">Sodium transport</keyword>
<dbReference type="GO" id="GO:0015385">
    <property type="term" value="F:sodium:proton antiporter activity"/>
    <property type="evidence" value="ECO:0007669"/>
    <property type="project" value="InterPro"/>
</dbReference>
<dbReference type="RefSeq" id="WP_189046980.1">
    <property type="nucleotide sequence ID" value="NZ_BMJQ01000007.1"/>
</dbReference>
<name>A0A8J2YUX6_9PROT</name>
<feature type="transmembrane region" description="Helical" evidence="10">
    <location>
        <begin position="333"/>
        <end position="354"/>
    </location>
</feature>
<accession>A0A8J2YUX6</accession>
<evidence type="ECO:0000256" key="7">
    <source>
        <dbReference type="ARBA" id="ARBA00023065"/>
    </source>
</evidence>
<dbReference type="InterPro" id="IPR018490">
    <property type="entry name" value="cNMP-bd_dom_sf"/>
</dbReference>
<dbReference type="InterPro" id="IPR000595">
    <property type="entry name" value="cNMP-bd_dom"/>
</dbReference>
<keyword evidence="5 10" id="KW-1133">Transmembrane helix</keyword>
<feature type="transmembrane region" description="Helical" evidence="10">
    <location>
        <begin position="143"/>
        <end position="164"/>
    </location>
</feature>
<feature type="transmembrane region" description="Helical" evidence="10">
    <location>
        <begin position="246"/>
        <end position="263"/>
    </location>
</feature>
<dbReference type="PROSITE" id="PS50042">
    <property type="entry name" value="CNMP_BINDING_3"/>
    <property type="match status" value="1"/>
</dbReference>
<evidence type="ECO:0000256" key="2">
    <source>
        <dbReference type="ARBA" id="ARBA00022448"/>
    </source>
</evidence>
<feature type="transmembrane region" description="Helical" evidence="10">
    <location>
        <begin position="41"/>
        <end position="64"/>
    </location>
</feature>
<evidence type="ECO:0000256" key="5">
    <source>
        <dbReference type="ARBA" id="ARBA00022989"/>
    </source>
</evidence>
<dbReference type="Proteomes" id="UP000646365">
    <property type="component" value="Unassembled WGS sequence"/>
</dbReference>
<keyword evidence="2" id="KW-0813">Transport</keyword>
<evidence type="ECO:0000313" key="12">
    <source>
        <dbReference type="EMBL" id="GGF21356.1"/>
    </source>
</evidence>
<comment type="subcellular location">
    <subcellularLocation>
        <location evidence="1">Cell membrane</location>
        <topology evidence="1">Multi-pass membrane protein</topology>
    </subcellularLocation>
</comment>
<feature type="transmembrane region" description="Helical" evidence="10">
    <location>
        <begin position="405"/>
        <end position="429"/>
    </location>
</feature>
<evidence type="ECO:0000256" key="1">
    <source>
        <dbReference type="ARBA" id="ARBA00004651"/>
    </source>
</evidence>
<dbReference type="PANTHER" id="PTHR10110:SF86">
    <property type="entry name" value="SODIUM_HYDROGEN EXCHANGER 7"/>
    <property type="match status" value="1"/>
</dbReference>
<comment type="caution">
    <text evidence="12">The sequence shown here is derived from an EMBL/GenBank/DDBJ whole genome shotgun (WGS) entry which is preliminary data.</text>
</comment>
<feature type="domain" description="Cyclic nucleotide-binding" evidence="11">
    <location>
        <begin position="729"/>
        <end position="833"/>
    </location>
</feature>
<evidence type="ECO:0000256" key="8">
    <source>
        <dbReference type="ARBA" id="ARBA00023136"/>
    </source>
</evidence>
<gene>
    <name evidence="12" type="ORF">GCM10011611_29290</name>
</gene>